<reference evidence="2 3" key="1">
    <citation type="journal article" date="2017" name="Environ. Microbiol.">
        <title>Decay of the glycolytic pathway and adaptation to intranuclear parasitism within Enterocytozoonidae microsporidia.</title>
        <authorList>
            <person name="Wiredu Boakye D."/>
            <person name="Jaroenlak P."/>
            <person name="Prachumwat A."/>
            <person name="Williams T.A."/>
            <person name="Bateman K.S."/>
            <person name="Itsathitphaisarn O."/>
            <person name="Sritunyalucksana K."/>
            <person name="Paszkiewicz K.H."/>
            <person name="Moore K.A."/>
            <person name="Stentiford G.D."/>
            <person name="Williams B.A."/>
        </authorList>
    </citation>
    <scope>NUCLEOTIDE SEQUENCE [LARGE SCALE GENOMIC DNA]</scope>
    <source>
        <strain evidence="2 3">TH1</strain>
    </source>
</reference>
<feature type="chain" id="PRO_5012506478" evidence="1">
    <location>
        <begin position="19"/>
        <end position="121"/>
    </location>
</feature>
<organism evidence="2 3">
    <name type="scientific">Ecytonucleospora hepatopenaei</name>
    <dbReference type="NCBI Taxonomy" id="646526"/>
    <lineage>
        <taxon>Eukaryota</taxon>
        <taxon>Fungi</taxon>
        <taxon>Fungi incertae sedis</taxon>
        <taxon>Microsporidia</taxon>
        <taxon>Enterocytozoonidae</taxon>
        <taxon>Ecytonucleospora</taxon>
    </lineage>
</organism>
<name>A0A1W0E958_9MICR</name>
<dbReference type="VEuPathDB" id="MicrosporidiaDB:EHP00_1976"/>
<keyword evidence="1" id="KW-0732">Signal</keyword>
<accession>A0A1W0E958</accession>
<evidence type="ECO:0000313" key="2">
    <source>
        <dbReference type="EMBL" id="OQS55771.1"/>
    </source>
</evidence>
<dbReference type="Proteomes" id="UP000192758">
    <property type="component" value="Unassembled WGS sequence"/>
</dbReference>
<sequence length="121" mass="14350">MLFLYFIFIFSFSIKIYTVNNNDYISIRNDANMRLQFLFKNEEHAGNLITLSISDIKRNWFAFRDTKYLLEIDGLKFILTFSINRVFSVEEGLEFEDMEDIEVALINAGLGLKIRRETEEE</sequence>
<keyword evidence="3" id="KW-1185">Reference proteome</keyword>
<gene>
    <name evidence="2" type="ORF">EHP00_1976</name>
</gene>
<proteinExistence type="predicted"/>
<protein>
    <submittedName>
        <fullName evidence="2">Uncharacterized protein</fullName>
    </submittedName>
</protein>
<evidence type="ECO:0000313" key="3">
    <source>
        <dbReference type="Proteomes" id="UP000192758"/>
    </source>
</evidence>
<comment type="caution">
    <text evidence="2">The sequence shown here is derived from an EMBL/GenBank/DDBJ whole genome shotgun (WGS) entry which is preliminary data.</text>
</comment>
<evidence type="ECO:0000256" key="1">
    <source>
        <dbReference type="SAM" id="SignalP"/>
    </source>
</evidence>
<feature type="signal peptide" evidence="1">
    <location>
        <begin position="1"/>
        <end position="18"/>
    </location>
</feature>
<dbReference type="AlphaFoldDB" id="A0A1W0E958"/>
<dbReference type="EMBL" id="MNPJ01000002">
    <property type="protein sequence ID" value="OQS55771.1"/>
    <property type="molecule type" value="Genomic_DNA"/>
</dbReference>